<feature type="signal peptide" evidence="1">
    <location>
        <begin position="1"/>
        <end position="29"/>
    </location>
</feature>
<accession>C7PYH4</accession>
<dbReference type="KEGG" id="cai:Caci_6618"/>
<organism evidence="3 4">
    <name type="scientific">Catenulispora acidiphila (strain DSM 44928 / JCM 14897 / NBRC 102108 / NRRL B-24433 / ID139908)</name>
    <dbReference type="NCBI Taxonomy" id="479433"/>
    <lineage>
        <taxon>Bacteria</taxon>
        <taxon>Bacillati</taxon>
        <taxon>Actinomycetota</taxon>
        <taxon>Actinomycetes</taxon>
        <taxon>Catenulisporales</taxon>
        <taxon>Catenulisporaceae</taxon>
        <taxon>Catenulispora</taxon>
    </lineage>
</organism>
<protein>
    <submittedName>
        <fullName evidence="3">Ricin B lectin</fullName>
    </submittedName>
</protein>
<dbReference type="GO" id="GO:0030246">
    <property type="term" value="F:carbohydrate binding"/>
    <property type="evidence" value="ECO:0007669"/>
    <property type="project" value="UniProtKB-KW"/>
</dbReference>
<dbReference type="HOGENOM" id="CLU_144043_0_0_11"/>
<reference evidence="3 4" key="1">
    <citation type="journal article" date="2009" name="Stand. Genomic Sci.">
        <title>Complete genome sequence of Catenulispora acidiphila type strain (ID 139908).</title>
        <authorList>
            <person name="Copeland A."/>
            <person name="Lapidus A."/>
            <person name="Glavina Del Rio T."/>
            <person name="Nolan M."/>
            <person name="Lucas S."/>
            <person name="Chen F."/>
            <person name="Tice H."/>
            <person name="Cheng J.F."/>
            <person name="Bruce D."/>
            <person name="Goodwin L."/>
            <person name="Pitluck S."/>
            <person name="Mikhailova N."/>
            <person name="Pati A."/>
            <person name="Ivanova N."/>
            <person name="Mavromatis K."/>
            <person name="Chen A."/>
            <person name="Palaniappan K."/>
            <person name="Chain P."/>
            <person name="Land M."/>
            <person name="Hauser L."/>
            <person name="Chang Y.J."/>
            <person name="Jeffries C.D."/>
            <person name="Chertkov O."/>
            <person name="Brettin T."/>
            <person name="Detter J.C."/>
            <person name="Han C."/>
            <person name="Ali Z."/>
            <person name="Tindall B.J."/>
            <person name="Goker M."/>
            <person name="Bristow J."/>
            <person name="Eisen J.A."/>
            <person name="Markowitz V."/>
            <person name="Hugenholtz P."/>
            <person name="Kyrpides N.C."/>
            <person name="Klenk H.P."/>
        </authorList>
    </citation>
    <scope>NUCLEOTIDE SEQUENCE [LARGE SCALE GENOMIC DNA]</scope>
    <source>
        <strain evidence="4">DSM 44928 / JCM 14897 / NBRC 102108 / NRRL B-24433 / ID139908</strain>
    </source>
</reference>
<dbReference type="SUPFAM" id="SSF50370">
    <property type="entry name" value="Ricin B-like lectins"/>
    <property type="match status" value="1"/>
</dbReference>
<evidence type="ECO:0000313" key="4">
    <source>
        <dbReference type="Proteomes" id="UP000000851"/>
    </source>
</evidence>
<dbReference type="AlphaFoldDB" id="C7PYH4"/>
<gene>
    <name evidence="3" type="ordered locus">Caci_6618</name>
</gene>
<dbReference type="Proteomes" id="UP000000851">
    <property type="component" value="Chromosome"/>
</dbReference>
<dbReference type="EMBL" id="CP001700">
    <property type="protein sequence ID" value="ACU75464.1"/>
    <property type="molecule type" value="Genomic_DNA"/>
</dbReference>
<evidence type="ECO:0000256" key="1">
    <source>
        <dbReference type="SAM" id="SignalP"/>
    </source>
</evidence>
<dbReference type="Gene3D" id="2.80.10.50">
    <property type="match status" value="1"/>
</dbReference>
<dbReference type="CAZy" id="CBM13">
    <property type="family name" value="Carbohydrate-Binding Module Family 13"/>
</dbReference>
<dbReference type="CDD" id="cd23415">
    <property type="entry name" value="beta-trefoil_Ricin_AH"/>
    <property type="match status" value="1"/>
</dbReference>
<name>C7PYH4_CATAD</name>
<dbReference type="InterPro" id="IPR035992">
    <property type="entry name" value="Ricin_B-like_lectins"/>
</dbReference>
<evidence type="ECO:0000313" key="3">
    <source>
        <dbReference type="EMBL" id="ACU75464.1"/>
    </source>
</evidence>
<proteinExistence type="predicted"/>
<dbReference type="Pfam" id="PF00652">
    <property type="entry name" value="Ricin_B_lectin"/>
    <property type="match status" value="1"/>
</dbReference>
<keyword evidence="3" id="KW-0430">Lectin</keyword>
<feature type="domain" description="Ricin B lectin" evidence="2">
    <location>
        <begin position="32"/>
        <end position="158"/>
    </location>
</feature>
<dbReference type="InParanoid" id="C7PYH4"/>
<dbReference type="PROSITE" id="PS50231">
    <property type="entry name" value="RICIN_B_LECTIN"/>
    <property type="match status" value="1"/>
</dbReference>
<dbReference type="InterPro" id="IPR000772">
    <property type="entry name" value="Ricin_B_lectin"/>
</dbReference>
<evidence type="ECO:0000259" key="2">
    <source>
        <dbReference type="Pfam" id="PF00652"/>
    </source>
</evidence>
<keyword evidence="4" id="KW-1185">Reference proteome</keyword>
<feature type="chain" id="PRO_5002982623" evidence="1">
    <location>
        <begin position="30"/>
        <end position="161"/>
    </location>
</feature>
<keyword evidence="1" id="KW-0732">Signal</keyword>
<dbReference type="RefSeq" id="WP_015795193.1">
    <property type="nucleotide sequence ID" value="NC_013131.1"/>
</dbReference>
<sequence length="161" mass="16795" precursor="true">MFRTRLVQTAGVLVGVVALTAMVSSSASASGTVTLHSKATGRCLDSNTSGTAYAIACNGGTYQSWIMGSFGGNDQYLQDSQTGRCLTTGTQANSNLVYMKTVTPCADNAVNFLVVANSDGTKTFKAGTWCLDSNTNGEGNNVGAIYIDPCNGGNYQRFTVK</sequence>